<keyword evidence="1" id="KW-0812">Transmembrane</keyword>
<protein>
    <submittedName>
        <fullName evidence="2">Uncharacterized protein</fullName>
    </submittedName>
</protein>
<proteinExistence type="predicted"/>
<dbReference type="EMBL" id="QWIN01000014">
    <property type="protein sequence ID" value="RMY62356.1"/>
    <property type="molecule type" value="Genomic_DNA"/>
</dbReference>
<name>A0A3M7DEH6_HORWE</name>
<sequence>MASLSRGRLLYGRRALPSSDLAERWHQTLLTIAVVVSSVVFNSPCSEAATHRKYPFGSAPLRCFRGVFVVVILLWVMAP</sequence>
<accession>A0A3M7DEH6</accession>
<reference evidence="2 3" key="1">
    <citation type="journal article" date="2018" name="BMC Genomics">
        <title>Genomic evidence for intraspecific hybridization in a clonal and extremely halotolerant yeast.</title>
        <authorList>
            <person name="Gostincar C."/>
            <person name="Stajich J.E."/>
            <person name="Zupancic J."/>
            <person name="Zalar P."/>
            <person name="Gunde-Cimerman N."/>
        </authorList>
    </citation>
    <scope>NUCLEOTIDE SEQUENCE [LARGE SCALE GENOMIC DNA]</scope>
    <source>
        <strain evidence="2 3">EXF-151</strain>
    </source>
</reference>
<evidence type="ECO:0000313" key="3">
    <source>
        <dbReference type="Proteomes" id="UP000270230"/>
    </source>
</evidence>
<gene>
    <name evidence="2" type="ORF">D0865_00473</name>
</gene>
<evidence type="ECO:0000313" key="2">
    <source>
        <dbReference type="EMBL" id="RMY62356.1"/>
    </source>
</evidence>
<feature type="transmembrane region" description="Helical" evidence="1">
    <location>
        <begin position="59"/>
        <end position="78"/>
    </location>
</feature>
<organism evidence="2 3">
    <name type="scientific">Hortaea werneckii</name>
    <name type="common">Black yeast</name>
    <name type="synonym">Cladosporium werneckii</name>
    <dbReference type="NCBI Taxonomy" id="91943"/>
    <lineage>
        <taxon>Eukaryota</taxon>
        <taxon>Fungi</taxon>
        <taxon>Dikarya</taxon>
        <taxon>Ascomycota</taxon>
        <taxon>Pezizomycotina</taxon>
        <taxon>Dothideomycetes</taxon>
        <taxon>Dothideomycetidae</taxon>
        <taxon>Mycosphaerellales</taxon>
        <taxon>Teratosphaeriaceae</taxon>
        <taxon>Hortaea</taxon>
    </lineage>
</organism>
<dbReference type="Proteomes" id="UP000270230">
    <property type="component" value="Unassembled WGS sequence"/>
</dbReference>
<comment type="caution">
    <text evidence="2">The sequence shown here is derived from an EMBL/GenBank/DDBJ whole genome shotgun (WGS) entry which is preliminary data.</text>
</comment>
<keyword evidence="1" id="KW-1133">Transmembrane helix</keyword>
<dbReference type="AlphaFoldDB" id="A0A3M7DEH6"/>
<keyword evidence="1" id="KW-0472">Membrane</keyword>
<evidence type="ECO:0000256" key="1">
    <source>
        <dbReference type="SAM" id="Phobius"/>
    </source>
</evidence>